<protein>
    <submittedName>
        <fullName evidence="1">Uncharacterized protein</fullName>
    </submittedName>
</protein>
<keyword evidence="2" id="KW-1185">Reference proteome</keyword>
<dbReference type="AlphaFoldDB" id="A0A9D4EQ22"/>
<name>A0A9D4EQ22_DREPO</name>
<organism evidence="1 2">
    <name type="scientific">Dreissena polymorpha</name>
    <name type="common">Zebra mussel</name>
    <name type="synonym">Mytilus polymorpha</name>
    <dbReference type="NCBI Taxonomy" id="45954"/>
    <lineage>
        <taxon>Eukaryota</taxon>
        <taxon>Metazoa</taxon>
        <taxon>Spiralia</taxon>
        <taxon>Lophotrochozoa</taxon>
        <taxon>Mollusca</taxon>
        <taxon>Bivalvia</taxon>
        <taxon>Autobranchia</taxon>
        <taxon>Heteroconchia</taxon>
        <taxon>Euheterodonta</taxon>
        <taxon>Imparidentia</taxon>
        <taxon>Neoheterodontei</taxon>
        <taxon>Myida</taxon>
        <taxon>Dreissenoidea</taxon>
        <taxon>Dreissenidae</taxon>
        <taxon>Dreissena</taxon>
    </lineage>
</organism>
<accession>A0A9D4EQ22</accession>
<evidence type="ECO:0000313" key="1">
    <source>
        <dbReference type="EMBL" id="KAH3783298.1"/>
    </source>
</evidence>
<proteinExistence type="predicted"/>
<sequence>MWEALHGLNIKSLSLGDKDGCFTFDVNHVQFVCVFFLSSLTHLETLCIENDYDVFSQRHGYHGLNIKSLSLSGVCEGLTVNRVESLTQLTKLDTLKITVFEDNTSLWEVLFGRYIKSLSLIDTYEDSGLNHK</sequence>
<comment type="caution">
    <text evidence="1">The sequence shown here is derived from an EMBL/GenBank/DDBJ whole genome shotgun (WGS) entry which is preliminary data.</text>
</comment>
<gene>
    <name evidence="1" type="ORF">DPMN_161233</name>
</gene>
<reference evidence="1" key="1">
    <citation type="journal article" date="2019" name="bioRxiv">
        <title>The Genome of the Zebra Mussel, Dreissena polymorpha: A Resource for Invasive Species Research.</title>
        <authorList>
            <person name="McCartney M.A."/>
            <person name="Auch B."/>
            <person name="Kono T."/>
            <person name="Mallez S."/>
            <person name="Zhang Y."/>
            <person name="Obille A."/>
            <person name="Becker A."/>
            <person name="Abrahante J.E."/>
            <person name="Garbe J."/>
            <person name="Badalamenti J.P."/>
            <person name="Herman A."/>
            <person name="Mangelson H."/>
            <person name="Liachko I."/>
            <person name="Sullivan S."/>
            <person name="Sone E.D."/>
            <person name="Koren S."/>
            <person name="Silverstein K.A.T."/>
            <person name="Beckman K.B."/>
            <person name="Gohl D.M."/>
        </authorList>
    </citation>
    <scope>NUCLEOTIDE SEQUENCE</scope>
    <source>
        <strain evidence="1">Duluth1</strain>
        <tissue evidence="1">Whole animal</tissue>
    </source>
</reference>
<dbReference type="EMBL" id="JAIWYP010000008">
    <property type="protein sequence ID" value="KAH3783298.1"/>
    <property type="molecule type" value="Genomic_DNA"/>
</dbReference>
<reference evidence="1" key="2">
    <citation type="submission" date="2020-11" db="EMBL/GenBank/DDBJ databases">
        <authorList>
            <person name="McCartney M.A."/>
            <person name="Auch B."/>
            <person name="Kono T."/>
            <person name="Mallez S."/>
            <person name="Becker A."/>
            <person name="Gohl D.M."/>
            <person name="Silverstein K.A.T."/>
            <person name="Koren S."/>
            <person name="Bechman K.B."/>
            <person name="Herman A."/>
            <person name="Abrahante J.E."/>
            <person name="Garbe J."/>
        </authorList>
    </citation>
    <scope>NUCLEOTIDE SEQUENCE</scope>
    <source>
        <strain evidence="1">Duluth1</strain>
        <tissue evidence="1">Whole animal</tissue>
    </source>
</reference>
<dbReference type="Proteomes" id="UP000828390">
    <property type="component" value="Unassembled WGS sequence"/>
</dbReference>
<evidence type="ECO:0000313" key="2">
    <source>
        <dbReference type="Proteomes" id="UP000828390"/>
    </source>
</evidence>